<evidence type="ECO:0000256" key="5">
    <source>
        <dbReference type="SAM" id="Coils"/>
    </source>
</evidence>
<name>I7LI34_9CLOT</name>
<keyword evidence="1" id="KW-0678">Repressor</keyword>
<dbReference type="OrthoDB" id="9811174at2"/>
<keyword evidence="4" id="KW-0804">Transcription</keyword>
<dbReference type="Proteomes" id="UP000007652">
    <property type="component" value="Unassembled WGS sequence"/>
</dbReference>
<dbReference type="InterPro" id="IPR000551">
    <property type="entry name" value="MerR-type_HTH_dom"/>
</dbReference>
<dbReference type="RefSeq" id="WP_008907907.1">
    <property type="nucleotide sequence ID" value="NZ_CAKP01000022.1"/>
</dbReference>
<dbReference type="Gene3D" id="1.10.1660.10">
    <property type="match status" value="1"/>
</dbReference>
<dbReference type="GO" id="GO:0003700">
    <property type="term" value="F:DNA-binding transcription factor activity"/>
    <property type="evidence" value="ECO:0007669"/>
    <property type="project" value="InterPro"/>
</dbReference>
<dbReference type="SUPFAM" id="SSF46955">
    <property type="entry name" value="Putative DNA-binding domain"/>
    <property type="match status" value="1"/>
</dbReference>
<dbReference type="AlphaFoldDB" id="I7LI34"/>
<evidence type="ECO:0000256" key="2">
    <source>
        <dbReference type="ARBA" id="ARBA00023015"/>
    </source>
</evidence>
<evidence type="ECO:0000313" key="7">
    <source>
        <dbReference type="EMBL" id="CCJ32627.1"/>
    </source>
</evidence>
<gene>
    <name evidence="7" type="ORF">CAAU_0543</name>
</gene>
<dbReference type="PANTHER" id="PTHR30204:SF69">
    <property type="entry name" value="MERR-FAMILY TRANSCRIPTIONAL REGULATOR"/>
    <property type="match status" value="1"/>
</dbReference>
<sequence>MERSYTFKEICEKTGYRPSAVRYYEKEFDLKIERDVNGRRIFKERDLNLLLLIKKYQEEGYSNQQIKKLIGSIDVSANEEIAVTSVGKMEVINGINKSSNDVLLVFEEKFREINELLNQLNQNINSKERDLLLTENMKLKMELKQKSYEIMELKEKLRYERERKKGFFSRLFSKKR</sequence>
<evidence type="ECO:0000256" key="1">
    <source>
        <dbReference type="ARBA" id="ARBA00022491"/>
    </source>
</evidence>
<feature type="domain" description="HTH merR-type" evidence="6">
    <location>
        <begin position="4"/>
        <end position="72"/>
    </location>
</feature>
<protein>
    <submittedName>
        <fullName evidence="7">Regulatory protein, MerR</fullName>
    </submittedName>
</protein>
<comment type="caution">
    <text evidence="7">The sequence shown here is derived from an EMBL/GenBank/DDBJ whole genome shotgun (WGS) entry which is preliminary data.</text>
</comment>
<feature type="coiled-coil region" evidence="5">
    <location>
        <begin position="103"/>
        <end position="156"/>
    </location>
</feature>
<dbReference type="SMART" id="SM00422">
    <property type="entry name" value="HTH_MERR"/>
    <property type="match status" value="1"/>
</dbReference>
<dbReference type="PROSITE" id="PS50937">
    <property type="entry name" value="HTH_MERR_2"/>
    <property type="match status" value="1"/>
</dbReference>
<dbReference type="PANTHER" id="PTHR30204">
    <property type="entry name" value="REDOX-CYCLING DRUG-SENSING TRANSCRIPTIONAL ACTIVATOR SOXR"/>
    <property type="match status" value="1"/>
</dbReference>
<organism evidence="7 8">
    <name type="scientific">Caloramator australicus RC3</name>
    <dbReference type="NCBI Taxonomy" id="857293"/>
    <lineage>
        <taxon>Bacteria</taxon>
        <taxon>Bacillati</taxon>
        <taxon>Bacillota</taxon>
        <taxon>Clostridia</taxon>
        <taxon>Eubacteriales</taxon>
        <taxon>Clostridiaceae</taxon>
        <taxon>Caloramator</taxon>
    </lineage>
</organism>
<dbReference type="STRING" id="857293.CAAU_0543"/>
<evidence type="ECO:0000313" key="8">
    <source>
        <dbReference type="Proteomes" id="UP000007652"/>
    </source>
</evidence>
<reference evidence="7 8" key="1">
    <citation type="journal article" date="2011" name="J. Bacteriol.">
        <title>Draft genome sequence of Caloramator australicus strain RC3T, a thermoanaerobe from the Great Artesian Basin of Australia.</title>
        <authorList>
            <person name="Ogg C.D."/>
            <person name="Patel B.K.C."/>
        </authorList>
    </citation>
    <scope>NUCLEOTIDE SEQUENCE [LARGE SCALE GENOMIC DNA]</scope>
    <source>
        <strain evidence="7 8">RC3</strain>
    </source>
</reference>
<dbReference type="InterPro" id="IPR009061">
    <property type="entry name" value="DNA-bd_dom_put_sf"/>
</dbReference>
<proteinExistence type="predicted"/>
<accession>I7LI34</accession>
<keyword evidence="2" id="KW-0805">Transcription regulation</keyword>
<dbReference type="InterPro" id="IPR047057">
    <property type="entry name" value="MerR_fam"/>
</dbReference>
<dbReference type="GO" id="GO:0003677">
    <property type="term" value="F:DNA binding"/>
    <property type="evidence" value="ECO:0007669"/>
    <property type="project" value="UniProtKB-KW"/>
</dbReference>
<evidence type="ECO:0000256" key="3">
    <source>
        <dbReference type="ARBA" id="ARBA00023125"/>
    </source>
</evidence>
<dbReference type="EMBL" id="CAKP01000022">
    <property type="protein sequence ID" value="CCJ32627.1"/>
    <property type="molecule type" value="Genomic_DNA"/>
</dbReference>
<dbReference type="eggNOG" id="COG0789">
    <property type="taxonomic scope" value="Bacteria"/>
</dbReference>
<keyword evidence="8" id="KW-1185">Reference proteome</keyword>
<dbReference type="Pfam" id="PF13411">
    <property type="entry name" value="MerR_1"/>
    <property type="match status" value="1"/>
</dbReference>
<evidence type="ECO:0000256" key="4">
    <source>
        <dbReference type="ARBA" id="ARBA00023163"/>
    </source>
</evidence>
<keyword evidence="3" id="KW-0238">DNA-binding</keyword>
<evidence type="ECO:0000259" key="6">
    <source>
        <dbReference type="PROSITE" id="PS50937"/>
    </source>
</evidence>
<keyword evidence="5" id="KW-0175">Coiled coil</keyword>